<dbReference type="Proteomes" id="UP000182347">
    <property type="component" value="Unassembled WGS sequence"/>
</dbReference>
<dbReference type="EMBL" id="FNHF01000003">
    <property type="protein sequence ID" value="SDM43722.1"/>
    <property type="molecule type" value="Genomic_DNA"/>
</dbReference>
<keyword evidence="1" id="KW-1133">Transmembrane helix</keyword>
<organism evidence="2 3">
    <name type="scientific">Sediminibacillus halophilus</name>
    <dbReference type="NCBI Taxonomy" id="482461"/>
    <lineage>
        <taxon>Bacteria</taxon>
        <taxon>Bacillati</taxon>
        <taxon>Bacillota</taxon>
        <taxon>Bacilli</taxon>
        <taxon>Bacillales</taxon>
        <taxon>Bacillaceae</taxon>
        <taxon>Sediminibacillus</taxon>
    </lineage>
</organism>
<evidence type="ECO:0000256" key="1">
    <source>
        <dbReference type="SAM" id="Phobius"/>
    </source>
</evidence>
<protein>
    <submittedName>
        <fullName evidence="2">Uncharacterized protein</fullName>
    </submittedName>
</protein>
<dbReference type="AlphaFoldDB" id="A0A1G9T7W6"/>
<keyword evidence="3" id="KW-1185">Reference proteome</keyword>
<evidence type="ECO:0000313" key="3">
    <source>
        <dbReference type="Proteomes" id="UP000182347"/>
    </source>
</evidence>
<dbReference type="STRING" id="482461.SAMN05216244_2472"/>
<gene>
    <name evidence="2" type="ORF">SAMN05216244_2472</name>
</gene>
<proteinExistence type="predicted"/>
<name>A0A1G9T7W6_9BACI</name>
<evidence type="ECO:0000313" key="2">
    <source>
        <dbReference type="EMBL" id="SDM43722.1"/>
    </source>
</evidence>
<keyword evidence="1" id="KW-0812">Transmembrane</keyword>
<feature type="transmembrane region" description="Helical" evidence="1">
    <location>
        <begin position="58"/>
        <end position="79"/>
    </location>
</feature>
<accession>A0A1G9T7W6</accession>
<keyword evidence="1" id="KW-0472">Membrane</keyword>
<sequence length="113" mass="13003">MVLIYSITLDDMIASQKESLANSKMHTKRKKSGTTIFPLFVFLFPLLMLGRFPLMSEALLAFAIAFSVSLSFSSFYDLFTMFNVKRLYRKVKPVHLGDYEVVITDSGIERTYR</sequence>
<feature type="transmembrane region" description="Helical" evidence="1">
    <location>
        <begin position="33"/>
        <end position="52"/>
    </location>
</feature>
<reference evidence="3" key="1">
    <citation type="submission" date="2016-10" db="EMBL/GenBank/DDBJ databases">
        <authorList>
            <person name="Varghese N."/>
            <person name="Submissions S."/>
        </authorList>
    </citation>
    <scope>NUCLEOTIDE SEQUENCE [LARGE SCALE GENOMIC DNA]</scope>
    <source>
        <strain evidence="3">CGMCC 1.6199</strain>
    </source>
</reference>